<sequence>MQISLQPDTPKRDHVGIFVPNNTVVVLKKTKTFENVNQLSKLLTFCVRSGRGDHVQSDEDGAQECKFCSELRAYLGNHHVREPLVAITMGNNTVLRKGVLAKFLVQLVVFATGRGKASPRFTTVPGDKTSAVTQRSASVDVTKDDTAASAEACAAQLEVASVLYDFLDVFPPAASSS</sequence>
<dbReference type="EMBL" id="JAGDFL010000196">
    <property type="protein sequence ID" value="KAG7395650.1"/>
    <property type="molecule type" value="Genomic_DNA"/>
</dbReference>
<protein>
    <submittedName>
        <fullName evidence="1">Uncharacterized protein</fullName>
    </submittedName>
</protein>
<dbReference type="Proteomes" id="UP000693981">
    <property type="component" value="Unassembled WGS sequence"/>
</dbReference>
<name>A0A8T1WVI3_9STRA</name>
<keyword evidence="2" id="KW-1185">Reference proteome</keyword>
<comment type="caution">
    <text evidence="1">The sequence shown here is derived from an EMBL/GenBank/DDBJ whole genome shotgun (WGS) entry which is preliminary data.</text>
</comment>
<gene>
    <name evidence="1" type="ORF">PHYBOEH_003407</name>
</gene>
<dbReference type="AlphaFoldDB" id="A0A8T1WVI3"/>
<evidence type="ECO:0000313" key="1">
    <source>
        <dbReference type="EMBL" id="KAG7395650.1"/>
    </source>
</evidence>
<dbReference type="OrthoDB" id="106596at2759"/>
<proteinExistence type="predicted"/>
<accession>A0A8T1WVI3</accession>
<evidence type="ECO:0000313" key="2">
    <source>
        <dbReference type="Proteomes" id="UP000693981"/>
    </source>
</evidence>
<reference evidence="1" key="1">
    <citation type="submission" date="2021-02" db="EMBL/GenBank/DDBJ databases">
        <authorList>
            <person name="Palmer J.M."/>
        </authorList>
    </citation>
    <scope>NUCLEOTIDE SEQUENCE</scope>
    <source>
        <strain evidence="1">SCRP23</strain>
    </source>
</reference>
<organism evidence="1 2">
    <name type="scientific">Phytophthora boehmeriae</name>
    <dbReference type="NCBI Taxonomy" id="109152"/>
    <lineage>
        <taxon>Eukaryota</taxon>
        <taxon>Sar</taxon>
        <taxon>Stramenopiles</taxon>
        <taxon>Oomycota</taxon>
        <taxon>Peronosporomycetes</taxon>
        <taxon>Peronosporales</taxon>
        <taxon>Peronosporaceae</taxon>
        <taxon>Phytophthora</taxon>
    </lineage>
</organism>